<comment type="caution">
    <text evidence="1">The sequence shown here is derived from an EMBL/GenBank/DDBJ whole genome shotgun (WGS) entry which is preliminary data.</text>
</comment>
<dbReference type="AlphaFoldDB" id="A0AAV5SIL8"/>
<protein>
    <submittedName>
        <fullName evidence="1">Uncharacterized protein</fullName>
    </submittedName>
</protein>
<dbReference type="Proteomes" id="UP001432027">
    <property type="component" value="Unassembled WGS sequence"/>
</dbReference>
<evidence type="ECO:0000313" key="2">
    <source>
        <dbReference type="Proteomes" id="UP001432027"/>
    </source>
</evidence>
<proteinExistence type="predicted"/>
<dbReference type="EMBL" id="BTSX01000001">
    <property type="protein sequence ID" value="GMS81983.1"/>
    <property type="molecule type" value="Genomic_DNA"/>
</dbReference>
<sequence>RAVLCCTNMLLLHEKSINRTSLAESARFRAVFAHFLLVISEFAQRDAKHTVGNTREGILRVLACWKKACTASGCRLGILQNCCQLGILTSSRYRNDKDSEENG</sequence>
<gene>
    <name evidence="1" type="ORF">PENTCL1PPCAC_4158</name>
</gene>
<reference evidence="1" key="1">
    <citation type="submission" date="2023-10" db="EMBL/GenBank/DDBJ databases">
        <title>Genome assembly of Pristionchus species.</title>
        <authorList>
            <person name="Yoshida K."/>
            <person name="Sommer R.J."/>
        </authorList>
    </citation>
    <scope>NUCLEOTIDE SEQUENCE</scope>
    <source>
        <strain evidence="1">RS0144</strain>
    </source>
</reference>
<accession>A0AAV5SIL8</accession>
<organism evidence="1 2">
    <name type="scientific">Pristionchus entomophagus</name>
    <dbReference type="NCBI Taxonomy" id="358040"/>
    <lineage>
        <taxon>Eukaryota</taxon>
        <taxon>Metazoa</taxon>
        <taxon>Ecdysozoa</taxon>
        <taxon>Nematoda</taxon>
        <taxon>Chromadorea</taxon>
        <taxon>Rhabditida</taxon>
        <taxon>Rhabditina</taxon>
        <taxon>Diplogasteromorpha</taxon>
        <taxon>Diplogasteroidea</taxon>
        <taxon>Neodiplogasteridae</taxon>
        <taxon>Pristionchus</taxon>
    </lineage>
</organism>
<evidence type="ECO:0000313" key="1">
    <source>
        <dbReference type="EMBL" id="GMS81983.1"/>
    </source>
</evidence>
<feature type="non-terminal residue" evidence="1">
    <location>
        <position position="1"/>
    </location>
</feature>
<name>A0AAV5SIL8_9BILA</name>
<keyword evidence="2" id="KW-1185">Reference proteome</keyword>